<dbReference type="InterPro" id="IPR012337">
    <property type="entry name" value="RNaseH-like_sf"/>
</dbReference>
<feature type="compositionally biased region" description="Polar residues" evidence="1">
    <location>
        <begin position="520"/>
        <end position="532"/>
    </location>
</feature>
<dbReference type="Proteomes" id="UP000198582">
    <property type="component" value="Unassembled WGS sequence"/>
</dbReference>
<dbReference type="EMBL" id="FOEF01000013">
    <property type="protein sequence ID" value="SEP49438.1"/>
    <property type="molecule type" value="Genomic_DNA"/>
</dbReference>
<keyword evidence="2" id="KW-0812">Transmembrane</keyword>
<dbReference type="SMART" id="SM00479">
    <property type="entry name" value="EXOIII"/>
    <property type="match status" value="1"/>
</dbReference>
<sequence length="650" mass="68205">MAELIEFLPLTRDGRVSAREADFTAIDVKTTGLRTGRVVELGVVRVRADGTVRGELATLVSPGYPLPPGPHRIDGEELAGAPSFGDVLGPLLDLCRGAVVVAHDLPLTSGFLAAEIARLGGRLPVLPGVSTMRAAQEVVRLPNYRLGTIARALGVGDYPPYLASASAGVCARVMTTLIGAHGLGFTAPPRFPELPRFAPGGRILRRPDGDVVENGWMSGVVDRIVAGPSDPTVACAYLDLLAESVGDQHLSSEEVWALAGLAADAGMTEPDVRRIHESFVAALRSVVEADGVVTAAEHGELRQVAAALDVPEIVDGLRPTGPGRVTRVLVLGTTAAADRLRARVLAEGVQLAKKLTASVTHLAYDDGVPTGEPRLARAVELGAEVVAVREAEAALGFETGDSAAARGSEGAPVWPVVEPTEVARWAGSVDSARAEGLGRLEELSLRDSARAEDSGWAGNSARLDEWARQRDSAGLEEWVRSEEAARLQERMRSEESMRPEGRARQRESARSQELTRQRESTGPQESTGSQEPVRQEEKRQFAPVAVPAQRVEPNPDDVAGSVVPRSAPRRAAPHPVDAPTDGLAVAPRQGSARVGGRVMMGIGLVLMFVTVIAMFGGAGVGAGVFFAVIGVGLLVGGWLVGEKGAAAGRS</sequence>
<evidence type="ECO:0000256" key="1">
    <source>
        <dbReference type="SAM" id="MobiDB-lite"/>
    </source>
</evidence>
<dbReference type="STRING" id="394193.SAMN04489732_11354"/>
<dbReference type="CDD" id="cd06127">
    <property type="entry name" value="DEDDh"/>
    <property type="match status" value="1"/>
</dbReference>
<keyword evidence="2" id="KW-0472">Membrane</keyword>
<dbReference type="SUPFAM" id="SSF158682">
    <property type="entry name" value="TerB-like"/>
    <property type="match status" value="1"/>
</dbReference>
<evidence type="ECO:0000256" key="2">
    <source>
        <dbReference type="SAM" id="Phobius"/>
    </source>
</evidence>
<dbReference type="InterPro" id="IPR013520">
    <property type="entry name" value="Ribonucl_H"/>
</dbReference>
<organism evidence="4 5">
    <name type="scientific">Amycolatopsis saalfeldensis</name>
    <dbReference type="NCBI Taxonomy" id="394193"/>
    <lineage>
        <taxon>Bacteria</taxon>
        <taxon>Bacillati</taxon>
        <taxon>Actinomycetota</taxon>
        <taxon>Actinomycetes</taxon>
        <taxon>Pseudonocardiales</taxon>
        <taxon>Pseudonocardiaceae</taxon>
        <taxon>Amycolatopsis</taxon>
    </lineage>
</organism>
<dbReference type="InterPro" id="IPR036397">
    <property type="entry name" value="RNaseH_sf"/>
</dbReference>
<evidence type="ECO:0000313" key="5">
    <source>
        <dbReference type="Proteomes" id="UP000198582"/>
    </source>
</evidence>
<keyword evidence="2" id="KW-1133">Transmembrane helix</keyword>
<evidence type="ECO:0000259" key="3">
    <source>
        <dbReference type="SMART" id="SM00479"/>
    </source>
</evidence>
<dbReference type="InterPro" id="IPR029024">
    <property type="entry name" value="TerB-like"/>
</dbReference>
<dbReference type="GO" id="GO:0004527">
    <property type="term" value="F:exonuclease activity"/>
    <property type="evidence" value="ECO:0007669"/>
    <property type="project" value="UniProtKB-ARBA"/>
</dbReference>
<feature type="transmembrane region" description="Helical" evidence="2">
    <location>
        <begin position="622"/>
        <end position="641"/>
    </location>
</feature>
<dbReference type="AlphaFoldDB" id="A0A1H8YD97"/>
<dbReference type="Gene3D" id="3.30.420.10">
    <property type="entry name" value="Ribonuclease H-like superfamily/Ribonuclease H"/>
    <property type="match status" value="1"/>
</dbReference>
<accession>A0A1H8YD97</accession>
<dbReference type="OrthoDB" id="190275at2"/>
<keyword evidence="5" id="KW-1185">Reference proteome</keyword>
<feature type="domain" description="Exonuclease" evidence="3">
    <location>
        <begin position="22"/>
        <end position="183"/>
    </location>
</feature>
<gene>
    <name evidence="4" type="ORF">SAMN04489732_11354</name>
</gene>
<feature type="transmembrane region" description="Helical" evidence="2">
    <location>
        <begin position="598"/>
        <end position="616"/>
    </location>
</feature>
<dbReference type="GO" id="GO:0003676">
    <property type="term" value="F:nucleic acid binding"/>
    <property type="evidence" value="ECO:0007669"/>
    <property type="project" value="InterPro"/>
</dbReference>
<name>A0A1H8YD97_9PSEU</name>
<feature type="region of interest" description="Disordered" evidence="1">
    <location>
        <begin position="488"/>
        <end position="583"/>
    </location>
</feature>
<evidence type="ECO:0000313" key="4">
    <source>
        <dbReference type="EMBL" id="SEP49438.1"/>
    </source>
</evidence>
<protein>
    <submittedName>
        <fullName evidence="4">DNA polymerase III, epsilon subunit</fullName>
    </submittedName>
</protein>
<reference evidence="4 5" key="1">
    <citation type="submission" date="2016-10" db="EMBL/GenBank/DDBJ databases">
        <authorList>
            <person name="de Groot N.N."/>
        </authorList>
    </citation>
    <scope>NUCLEOTIDE SEQUENCE [LARGE SCALE GENOMIC DNA]</scope>
    <source>
        <strain evidence="4 5">DSM 44993</strain>
    </source>
</reference>
<feature type="compositionally biased region" description="Basic and acidic residues" evidence="1">
    <location>
        <begin position="488"/>
        <end position="519"/>
    </location>
</feature>
<dbReference type="SUPFAM" id="SSF53098">
    <property type="entry name" value="Ribonuclease H-like"/>
    <property type="match status" value="1"/>
</dbReference>
<dbReference type="RefSeq" id="WP_091621378.1">
    <property type="nucleotide sequence ID" value="NZ_FOEF01000013.1"/>
</dbReference>
<proteinExistence type="predicted"/>